<dbReference type="Gene3D" id="2.60.40.1120">
    <property type="entry name" value="Carboxypeptidase-like, regulatory domain"/>
    <property type="match status" value="1"/>
</dbReference>
<name>A0A2U2PC63_9SPHI</name>
<evidence type="ECO:0000256" key="1">
    <source>
        <dbReference type="ARBA" id="ARBA00004571"/>
    </source>
</evidence>
<keyword evidence="14" id="KW-1185">Reference proteome</keyword>
<dbReference type="InterPro" id="IPR036942">
    <property type="entry name" value="Beta-barrel_TonB_sf"/>
</dbReference>
<dbReference type="InterPro" id="IPR023997">
    <property type="entry name" value="TonB-dep_OMP_SusC/RagA_CS"/>
</dbReference>
<dbReference type="InterPro" id="IPR008969">
    <property type="entry name" value="CarboxyPept-like_regulatory"/>
</dbReference>
<dbReference type="Gene3D" id="2.40.170.20">
    <property type="entry name" value="TonB-dependent receptor, beta-barrel domain"/>
    <property type="match status" value="1"/>
</dbReference>
<evidence type="ECO:0000313" key="13">
    <source>
        <dbReference type="EMBL" id="PWG78996.1"/>
    </source>
</evidence>
<evidence type="ECO:0000256" key="5">
    <source>
        <dbReference type="ARBA" id="ARBA00023077"/>
    </source>
</evidence>
<dbReference type="Gene3D" id="2.170.130.10">
    <property type="entry name" value="TonB-dependent receptor, plug domain"/>
    <property type="match status" value="1"/>
</dbReference>
<evidence type="ECO:0000256" key="10">
    <source>
        <dbReference type="SAM" id="SignalP"/>
    </source>
</evidence>
<dbReference type="RefSeq" id="WP_109417440.1">
    <property type="nucleotide sequence ID" value="NZ_QEAS01000018.1"/>
</dbReference>
<keyword evidence="5 9" id="KW-0798">TonB box</keyword>
<dbReference type="PROSITE" id="PS52016">
    <property type="entry name" value="TONB_DEPENDENT_REC_3"/>
    <property type="match status" value="1"/>
</dbReference>
<feature type="domain" description="TonB-dependent receptor-like beta-barrel" evidence="11">
    <location>
        <begin position="443"/>
        <end position="950"/>
    </location>
</feature>
<evidence type="ECO:0000256" key="6">
    <source>
        <dbReference type="ARBA" id="ARBA00023136"/>
    </source>
</evidence>
<feature type="domain" description="TonB-dependent receptor plug" evidence="12">
    <location>
        <begin position="142"/>
        <end position="266"/>
    </location>
</feature>
<reference evidence="13 14" key="1">
    <citation type="submission" date="2018-04" db="EMBL/GenBank/DDBJ databases">
        <title>Pedobacter chongqingensis sp. nov., isolated from a rottenly hemp rope.</title>
        <authorList>
            <person name="Cai Y."/>
        </authorList>
    </citation>
    <scope>NUCLEOTIDE SEQUENCE [LARGE SCALE GENOMIC DNA]</scope>
    <source>
        <strain evidence="13 14">FJ4-8</strain>
    </source>
</reference>
<dbReference type="GO" id="GO:0009279">
    <property type="term" value="C:cell outer membrane"/>
    <property type="evidence" value="ECO:0007669"/>
    <property type="project" value="UniProtKB-SubCell"/>
</dbReference>
<evidence type="ECO:0000256" key="7">
    <source>
        <dbReference type="ARBA" id="ARBA00023237"/>
    </source>
</evidence>
<organism evidence="13 14">
    <name type="scientific">Pararcticibacter amylolyticus</name>
    <dbReference type="NCBI Taxonomy" id="2173175"/>
    <lineage>
        <taxon>Bacteria</taxon>
        <taxon>Pseudomonadati</taxon>
        <taxon>Bacteroidota</taxon>
        <taxon>Sphingobacteriia</taxon>
        <taxon>Sphingobacteriales</taxon>
        <taxon>Sphingobacteriaceae</taxon>
        <taxon>Pararcticibacter</taxon>
    </lineage>
</organism>
<comment type="subcellular location">
    <subcellularLocation>
        <location evidence="1 8">Cell outer membrane</location>
        <topology evidence="1 8">Multi-pass membrane protein</topology>
    </subcellularLocation>
</comment>
<dbReference type="EMBL" id="QEAS01000018">
    <property type="protein sequence ID" value="PWG78996.1"/>
    <property type="molecule type" value="Genomic_DNA"/>
</dbReference>
<sequence length="1089" mass="121427">MKNIFKVFSFCCLGLGLLPGLAPGIHAQVRPQARPQTVAVVKGKVTDKADKQPVIGASVVELDNEKRTVSGISTDIEGNYVLKITNPNNRISFSVIGYKTLVLNINGRSTINVQLEPSRNELTEVAITAKKPASNGLLPIDARNSTSAVARINAKDLEELSAASIDQALQGRLPGVDIAAMSGDPGSGMQIRIRGTSSINGATDPLIVVDGMIYDTDVPQDFNFGTADEQGYASLLNISPADIQDISVLKDAAATAVWGSRAANGVLIINTKRGRLGKPQVTYTLRGTMQRQPGPIPMLTGNQYSMLIPEAAMNRAGIPLNTETIKEFQYDPSDPYYYYNYSNNTNWISEITRTGFKQDHNVSLNGGGEKARYYASVGYLGEKGTTIGTGLGRISTKINLDYNVSDRIKFKTDISYTHNVTDKVYNDDTRNIAYSKMPNMGVYEYDSQGNNTGIFFSPLQNIQGEYKSTFNPVAMLRSATNTVTEERIIPIFGLQYDLKPSLIKALFDVQFDIRSTKNKSFLPQIATGRPVNETVVNNAYDGDADKFGIQTKTSLVFTPRPSEKHSFTGLLMVQTNDNTSNTHQAETSNSASVYLQDPANPARQRNVSAPSGRTRTVAGLVNGQYSYLDRYIINGSVRVDGNSKFGPDSRYGVFPAISTRWRVSGEPFMQRFKFIDDLSLRAGYGQSGNAPKDNYAFYSKYQSFNYDYMGSPAIYSGSIELRDLKWETVTGKNFGVTMSLFNNRFDLDVDIYRNRTTNLYFPDLAIPTISGYSNINMNVGTMDNQGWEINMSTSAYRNKTWTVNFNFNFSRNVNIIREISPFYPTESGRTDQNGQYKRFLKINNPFGSFYGYRYEGVYKDREATIATDKRGNPIVGADGLPVYMRFNYPSTDYVFQPGDAKYKDLNHDGNIDYMDVQYLGNGNPKFIGGFGPDITYKGAWKFTAFFSFRYKYDVVNKTMINTTRMYGYDNQSTAVLRRWRNEGDVTDIPRALLGDGYNWLGSDRYVEDASFIRLRALTVRYNLQKALLDRLGMKTLGIYVTGENLLTFTKYRGQDPEVSAKMSDPFSIVEDKSMTPPSRNFILGLTVGF</sequence>
<dbReference type="InterPro" id="IPR018247">
    <property type="entry name" value="EF_Hand_1_Ca_BS"/>
</dbReference>
<evidence type="ECO:0000313" key="14">
    <source>
        <dbReference type="Proteomes" id="UP000245647"/>
    </source>
</evidence>
<accession>A0A2U2PC63</accession>
<dbReference type="InterPro" id="IPR012910">
    <property type="entry name" value="Plug_dom"/>
</dbReference>
<evidence type="ECO:0000256" key="2">
    <source>
        <dbReference type="ARBA" id="ARBA00022448"/>
    </source>
</evidence>
<feature type="signal peptide" evidence="10">
    <location>
        <begin position="1"/>
        <end position="27"/>
    </location>
</feature>
<dbReference type="InterPro" id="IPR037066">
    <property type="entry name" value="Plug_dom_sf"/>
</dbReference>
<dbReference type="InterPro" id="IPR023996">
    <property type="entry name" value="TonB-dep_OMP_SusC/RagA"/>
</dbReference>
<comment type="caution">
    <text evidence="13">The sequence shown here is derived from an EMBL/GenBank/DDBJ whole genome shotgun (WGS) entry which is preliminary data.</text>
</comment>
<dbReference type="Pfam" id="PF07715">
    <property type="entry name" value="Plug"/>
    <property type="match status" value="1"/>
</dbReference>
<dbReference type="Pfam" id="PF00593">
    <property type="entry name" value="TonB_dep_Rec_b-barrel"/>
    <property type="match status" value="1"/>
</dbReference>
<evidence type="ECO:0000259" key="11">
    <source>
        <dbReference type="Pfam" id="PF00593"/>
    </source>
</evidence>
<dbReference type="SUPFAM" id="SSF49464">
    <property type="entry name" value="Carboxypeptidase regulatory domain-like"/>
    <property type="match status" value="1"/>
</dbReference>
<evidence type="ECO:0000256" key="4">
    <source>
        <dbReference type="ARBA" id="ARBA00022692"/>
    </source>
</evidence>
<dbReference type="NCBIfam" id="TIGR04057">
    <property type="entry name" value="SusC_RagA_signa"/>
    <property type="match status" value="1"/>
</dbReference>
<evidence type="ECO:0000256" key="8">
    <source>
        <dbReference type="PROSITE-ProRule" id="PRU01360"/>
    </source>
</evidence>
<dbReference type="Pfam" id="PF13715">
    <property type="entry name" value="CarbopepD_reg_2"/>
    <property type="match status" value="1"/>
</dbReference>
<protein>
    <submittedName>
        <fullName evidence="13">SusC/RagA family TonB-linked outer membrane protein</fullName>
    </submittedName>
</protein>
<keyword evidence="7 8" id="KW-0998">Cell outer membrane</keyword>
<keyword evidence="4 8" id="KW-0812">Transmembrane</keyword>
<evidence type="ECO:0000256" key="3">
    <source>
        <dbReference type="ARBA" id="ARBA00022452"/>
    </source>
</evidence>
<dbReference type="AlphaFoldDB" id="A0A2U2PC63"/>
<dbReference type="InterPro" id="IPR039426">
    <property type="entry name" value="TonB-dep_rcpt-like"/>
</dbReference>
<dbReference type="SUPFAM" id="SSF56935">
    <property type="entry name" value="Porins"/>
    <property type="match status" value="1"/>
</dbReference>
<keyword evidence="10" id="KW-0732">Signal</keyword>
<evidence type="ECO:0000259" key="12">
    <source>
        <dbReference type="Pfam" id="PF07715"/>
    </source>
</evidence>
<feature type="chain" id="PRO_5015751140" evidence="10">
    <location>
        <begin position="28"/>
        <end position="1089"/>
    </location>
</feature>
<dbReference type="PROSITE" id="PS00018">
    <property type="entry name" value="EF_HAND_1"/>
    <property type="match status" value="1"/>
</dbReference>
<dbReference type="InterPro" id="IPR000531">
    <property type="entry name" value="Beta-barrel_TonB"/>
</dbReference>
<dbReference type="NCBIfam" id="TIGR04056">
    <property type="entry name" value="OMP_RagA_SusC"/>
    <property type="match status" value="1"/>
</dbReference>
<keyword evidence="6 8" id="KW-0472">Membrane</keyword>
<comment type="similarity">
    <text evidence="8 9">Belongs to the TonB-dependent receptor family.</text>
</comment>
<keyword evidence="3 8" id="KW-1134">Transmembrane beta strand</keyword>
<evidence type="ECO:0000256" key="9">
    <source>
        <dbReference type="RuleBase" id="RU003357"/>
    </source>
</evidence>
<dbReference type="Proteomes" id="UP000245647">
    <property type="component" value="Unassembled WGS sequence"/>
</dbReference>
<dbReference type="OrthoDB" id="1019466at2"/>
<proteinExistence type="inferred from homology"/>
<gene>
    <name evidence="13" type="ORF">DDR33_19300</name>
</gene>
<keyword evidence="2 8" id="KW-0813">Transport</keyword>